<feature type="region of interest" description="Disordered" evidence="1">
    <location>
        <begin position="75"/>
        <end position="96"/>
    </location>
</feature>
<dbReference type="InterPro" id="IPR052986">
    <property type="entry name" value="VLIG_GTPase"/>
</dbReference>
<proteinExistence type="predicted"/>
<keyword evidence="4" id="KW-1185">Reference proteome</keyword>
<organism evidence="3 4">
    <name type="scientific">Gigaspora margarita</name>
    <dbReference type="NCBI Taxonomy" id="4874"/>
    <lineage>
        <taxon>Eukaryota</taxon>
        <taxon>Fungi</taxon>
        <taxon>Fungi incertae sedis</taxon>
        <taxon>Mucoromycota</taxon>
        <taxon>Glomeromycotina</taxon>
        <taxon>Glomeromycetes</taxon>
        <taxon>Diversisporales</taxon>
        <taxon>Gigasporaceae</taxon>
        <taxon>Gigaspora</taxon>
    </lineage>
</organism>
<comment type="caution">
    <text evidence="3">The sequence shown here is derived from an EMBL/GenBank/DDBJ whole genome shotgun (WGS) entry which is preliminary data.</text>
</comment>
<feature type="domain" description="Up-regulator of cell proliferation-like" evidence="2">
    <location>
        <begin position="108"/>
        <end position="235"/>
    </location>
</feature>
<dbReference type="InterPro" id="IPR057365">
    <property type="entry name" value="URGCP"/>
</dbReference>
<dbReference type="AlphaFoldDB" id="A0A8H4A1C3"/>
<dbReference type="PANTHER" id="PTHR14819:SF25">
    <property type="entry name" value="CHROMOSOME UNDETERMINED SCAFFOLD_52, WHOLE GENOME SHOTGUN SEQUENCE"/>
    <property type="match status" value="1"/>
</dbReference>
<evidence type="ECO:0000313" key="4">
    <source>
        <dbReference type="Proteomes" id="UP000439903"/>
    </source>
</evidence>
<dbReference type="EMBL" id="WTPW01002722">
    <property type="protein sequence ID" value="KAF0369730.1"/>
    <property type="molecule type" value="Genomic_DNA"/>
</dbReference>
<sequence>MVDERWHSIVGEELPLIEPQDYVKLGEIISPPKTLSAENVAAVLPYIRQKVKMWGVYILKAENFIDSLIEYKDDKDEEDEKSSDDESSDSESNDKNQKTIKKNILSRFDCIATLFASAECTVAQDIFRTISQFPIAFPLLIPELDNAGKYKVMLPLFTGPVIKWETSDGIVENHLFKDPFKMIVTVRIGTSPKGKTTIINQLMSSNYMFTSCNEPGADYRIPYMASGSIEFVWLTEETCGSGFWNNVIKNYYEKKEKEIVLLDQIEFLKQFPSRFLVFLMPGYDKT</sequence>
<dbReference type="Proteomes" id="UP000439903">
    <property type="component" value="Unassembled WGS sequence"/>
</dbReference>
<name>A0A8H4A1C3_GIGMA</name>
<reference evidence="3 4" key="1">
    <citation type="journal article" date="2019" name="Environ. Microbiol.">
        <title>At the nexus of three kingdoms: the genome of the mycorrhizal fungus Gigaspora margarita provides insights into plant, endobacterial and fungal interactions.</title>
        <authorList>
            <person name="Venice F."/>
            <person name="Ghignone S."/>
            <person name="Salvioli di Fossalunga A."/>
            <person name="Amselem J."/>
            <person name="Novero M."/>
            <person name="Xianan X."/>
            <person name="Sedzielewska Toro K."/>
            <person name="Morin E."/>
            <person name="Lipzen A."/>
            <person name="Grigoriev I.V."/>
            <person name="Henrissat B."/>
            <person name="Martin F.M."/>
            <person name="Bonfante P."/>
        </authorList>
    </citation>
    <scope>NUCLEOTIDE SEQUENCE [LARGE SCALE GENOMIC DNA]</scope>
    <source>
        <strain evidence="3 4">BEG34</strain>
    </source>
</reference>
<dbReference type="PANTHER" id="PTHR14819">
    <property type="entry name" value="GTP-BINDING"/>
    <property type="match status" value="1"/>
</dbReference>
<dbReference type="Pfam" id="PF25496">
    <property type="entry name" value="URGCP"/>
    <property type="match status" value="1"/>
</dbReference>
<evidence type="ECO:0000259" key="2">
    <source>
        <dbReference type="Pfam" id="PF25496"/>
    </source>
</evidence>
<feature type="compositionally biased region" description="Acidic residues" evidence="1">
    <location>
        <begin position="75"/>
        <end position="91"/>
    </location>
</feature>
<protein>
    <submittedName>
        <fullName evidence="3">Up-regulator of cell proliferation-like</fullName>
    </submittedName>
</protein>
<dbReference type="OrthoDB" id="2430058at2759"/>
<evidence type="ECO:0000313" key="3">
    <source>
        <dbReference type="EMBL" id="KAF0369730.1"/>
    </source>
</evidence>
<accession>A0A8H4A1C3</accession>
<gene>
    <name evidence="3" type="ORF">F8M41_013431</name>
</gene>
<evidence type="ECO:0000256" key="1">
    <source>
        <dbReference type="SAM" id="MobiDB-lite"/>
    </source>
</evidence>